<gene>
    <name evidence="1" type="ORF">S03H2_01066</name>
</gene>
<protein>
    <recommendedName>
        <fullName evidence="2">DUF1059 domain-containing protein</fullName>
    </recommendedName>
</protein>
<organism evidence="1">
    <name type="scientific">marine sediment metagenome</name>
    <dbReference type="NCBI Taxonomy" id="412755"/>
    <lineage>
        <taxon>unclassified sequences</taxon>
        <taxon>metagenomes</taxon>
        <taxon>ecological metagenomes</taxon>
    </lineage>
</organism>
<proteinExistence type="predicted"/>
<name>X1DEH1_9ZZZZ</name>
<evidence type="ECO:0008006" key="2">
    <source>
        <dbReference type="Google" id="ProtNLM"/>
    </source>
</evidence>
<accession>X1DEH1</accession>
<evidence type="ECO:0000313" key="1">
    <source>
        <dbReference type="EMBL" id="GAH19191.1"/>
    </source>
</evidence>
<dbReference type="EMBL" id="BARU01000287">
    <property type="protein sequence ID" value="GAH19191.1"/>
    <property type="molecule type" value="Genomic_DNA"/>
</dbReference>
<dbReference type="AlphaFoldDB" id="X1DEH1"/>
<sequence length="61" mass="6835">MAKTLACRDVGVDCPYVSHGETEEKLMAEVAKHAKEVHGYTEEQLEDPEMMKKVKAAIKTE</sequence>
<comment type="caution">
    <text evidence="1">The sequence shown here is derived from an EMBL/GenBank/DDBJ whole genome shotgun (WGS) entry which is preliminary data.</text>
</comment>
<reference evidence="1" key="1">
    <citation type="journal article" date="2014" name="Front. Microbiol.">
        <title>High frequency of phylogenetically diverse reductive dehalogenase-homologous genes in deep subseafloor sedimentary metagenomes.</title>
        <authorList>
            <person name="Kawai M."/>
            <person name="Futagami T."/>
            <person name="Toyoda A."/>
            <person name="Takaki Y."/>
            <person name="Nishi S."/>
            <person name="Hori S."/>
            <person name="Arai W."/>
            <person name="Tsubouchi T."/>
            <person name="Morono Y."/>
            <person name="Uchiyama I."/>
            <person name="Ito T."/>
            <person name="Fujiyama A."/>
            <person name="Inagaki F."/>
            <person name="Takami H."/>
        </authorList>
    </citation>
    <scope>NUCLEOTIDE SEQUENCE</scope>
    <source>
        <strain evidence="1">Expedition CK06-06</strain>
    </source>
</reference>
<dbReference type="InterPro" id="IPR009409">
    <property type="entry name" value="DUF1059"/>
</dbReference>
<dbReference type="Pfam" id="PF06348">
    <property type="entry name" value="DUF1059"/>
    <property type="match status" value="1"/>
</dbReference>